<evidence type="ECO:0000313" key="6">
    <source>
        <dbReference type="EMBL" id="RUO68124.1"/>
    </source>
</evidence>
<accession>A0A432YXR1</accession>
<evidence type="ECO:0000313" key="7">
    <source>
        <dbReference type="Proteomes" id="UP000288361"/>
    </source>
</evidence>
<dbReference type="PANTHER" id="PTHR35814">
    <property type="match status" value="1"/>
</dbReference>
<reference evidence="6 7" key="1">
    <citation type="journal article" date="2011" name="Front. Microbiol.">
        <title>Genomic signatures of strain selection and enhancement in Bacillus atrophaeus var. globigii, a historical biowarfare simulant.</title>
        <authorList>
            <person name="Gibbons H.S."/>
            <person name="Broomall S.M."/>
            <person name="McNew L.A."/>
            <person name="Daligault H."/>
            <person name="Chapman C."/>
            <person name="Bruce D."/>
            <person name="Karavis M."/>
            <person name="Krepps M."/>
            <person name="McGregor P.A."/>
            <person name="Hong C."/>
            <person name="Park K.H."/>
            <person name="Akmal A."/>
            <person name="Feldman A."/>
            <person name="Lin J.S."/>
            <person name="Chang W.E."/>
            <person name="Higgs B.W."/>
            <person name="Demirev P."/>
            <person name="Lindquist J."/>
            <person name="Liem A."/>
            <person name="Fochler E."/>
            <person name="Read T.D."/>
            <person name="Tapia R."/>
            <person name="Johnson S."/>
            <person name="Bishop-Lilly K.A."/>
            <person name="Detter C."/>
            <person name="Han C."/>
            <person name="Sozhamannan S."/>
            <person name="Rosenzweig C.N."/>
            <person name="Skowronski E.W."/>
        </authorList>
    </citation>
    <scope>NUCLEOTIDE SEQUENCE [LARGE SCALE GENOMIC DNA]</scope>
    <source>
        <strain evidence="6 7">TPS4-2</strain>
    </source>
</reference>
<dbReference type="Gene3D" id="1.20.120.550">
    <property type="entry name" value="Membrane associated eicosanoid/glutathione metabolism-like domain"/>
    <property type="match status" value="1"/>
</dbReference>
<dbReference type="EMBL" id="PIQA01000001">
    <property type="protein sequence ID" value="RUO68124.1"/>
    <property type="molecule type" value="Genomic_DNA"/>
</dbReference>
<dbReference type="AlphaFoldDB" id="A0A432YXR1"/>
<dbReference type="GO" id="GO:0016020">
    <property type="term" value="C:membrane"/>
    <property type="evidence" value="ECO:0007669"/>
    <property type="project" value="UniProtKB-SubCell"/>
</dbReference>
<keyword evidence="3 5" id="KW-1133">Transmembrane helix</keyword>
<feature type="transmembrane region" description="Helical" evidence="5">
    <location>
        <begin position="107"/>
        <end position="128"/>
    </location>
</feature>
<dbReference type="Pfam" id="PF01124">
    <property type="entry name" value="MAPEG"/>
    <property type="match status" value="1"/>
</dbReference>
<dbReference type="GO" id="GO:0016740">
    <property type="term" value="F:transferase activity"/>
    <property type="evidence" value="ECO:0007669"/>
    <property type="project" value="UniProtKB-KW"/>
</dbReference>
<protein>
    <submittedName>
        <fullName evidence="6">Glutathione S-transferase</fullName>
    </submittedName>
</protein>
<organism evidence="6 7">
    <name type="scientific">Idiomarina piscisalsi</name>
    <dbReference type="NCBI Taxonomy" id="1096243"/>
    <lineage>
        <taxon>Bacteria</taxon>
        <taxon>Pseudomonadati</taxon>
        <taxon>Pseudomonadota</taxon>
        <taxon>Gammaproteobacteria</taxon>
        <taxon>Alteromonadales</taxon>
        <taxon>Idiomarinaceae</taxon>
        <taxon>Idiomarina</taxon>
    </lineage>
</organism>
<comment type="subcellular location">
    <subcellularLocation>
        <location evidence="1">Membrane</location>
    </subcellularLocation>
</comment>
<keyword evidence="2 5" id="KW-0812">Transmembrane</keyword>
<dbReference type="RefSeq" id="WP_126751734.1">
    <property type="nucleotide sequence ID" value="NZ_JBHUMT010000016.1"/>
</dbReference>
<evidence type="ECO:0000256" key="5">
    <source>
        <dbReference type="SAM" id="Phobius"/>
    </source>
</evidence>
<keyword evidence="4 5" id="KW-0472">Membrane</keyword>
<evidence type="ECO:0000256" key="4">
    <source>
        <dbReference type="ARBA" id="ARBA00023136"/>
    </source>
</evidence>
<keyword evidence="6" id="KW-0808">Transferase</keyword>
<proteinExistence type="predicted"/>
<name>A0A432YXR1_9GAMM</name>
<feature type="transmembrane region" description="Helical" evidence="5">
    <location>
        <begin position="6"/>
        <end position="25"/>
    </location>
</feature>
<evidence type="ECO:0000256" key="2">
    <source>
        <dbReference type="ARBA" id="ARBA00022692"/>
    </source>
</evidence>
<dbReference type="InterPro" id="IPR023352">
    <property type="entry name" value="MAPEG-like_dom_sf"/>
</dbReference>
<evidence type="ECO:0000256" key="1">
    <source>
        <dbReference type="ARBA" id="ARBA00004370"/>
    </source>
</evidence>
<sequence>MDIRITGFYAGLLAVLYLILAVRIVRLRWKYRVGIGTGGEDELKVAVRVHGNFIEYVPFILILLGMVEANGTSTELVHGIGIATLIARISHAIGLTKTIGPSIFRTIGVLGTFAVLLFSAGICVGQFVGFSLL</sequence>
<dbReference type="SUPFAM" id="SSF161084">
    <property type="entry name" value="MAPEG domain-like"/>
    <property type="match status" value="1"/>
</dbReference>
<dbReference type="InterPro" id="IPR001129">
    <property type="entry name" value="Membr-assoc_MAPEG"/>
</dbReference>
<comment type="caution">
    <text evidence="6">The sequence shown here is derived from an EMBL/GenBank/DDBJ whole genome shotgun (WGS) entry which is preliminary data.</text>
</comment>
<evidence type="ECO:0000256" key="3">
    <source>
        <dbReference type="ARBA" id="ARBA00022989"/>
    </source>
</evidence>
<gene>
    <name evidence="6" type="ORF">CWI73_04590</name>
</gene>
<dbReference type="PANTHER" id="PTHR35814:SF1">
    <property type="entry name" value="GLUTATHIONE S-TRANSFERASE-RELATED"/>
    <property type="match status" value="1"/>
</dbReference>
<dbReference type="Proteomes" id="UP000288361">
    <property type="component" value="Unassembled WGS sequence"/>
</dbReference>